<dbReference type="AlphaFoldDB" id="Q0AW52"/>
<evidence type="ECO:0000256" key="6">
    <source>
        <dbReference type="ARBA" id="ARBA00022884"/>
    </source>
</evidence>
<keyword evidence="11" id="KW-1185">Reference proteome</keyword>
<dbReference type="STRING" id="335541.Swol_1754"/>
<evidence type="ECO:0000256" key="8">
    <source>
        <dbReference type="ARBA" id="ARBA00033183"/>
    </source>
</evidence>
<dbReference type="SMR" id="Q0AW52"/>
<dbReference type="EMBL" id="CP000448">
    <property type="protein sequence ID" value="ABI69052.1"/>
    <property type="molecule type" value="Genomic_DNA"/>
</dbReference>
<dbReference type="Pfam" id="PF03787">
    <property type="entry name" value="RAMPs"/>
    <property type="match status" value="1"/>
</dbReference>
<dbReference type="PANTHER" id="PTHR35579:SF3">
    <property type="entry name" value="CRISPR SYSTEM CMS ENDORIBONUCLEASE CSM3"/>
    <property type="match status" value="1"/>
</dbReference>
<dbReference type="eggNOG" id="COG1337">
    <property type="taxonomic scope" value="Bacteria"/>
</dbReference>
<dbReference type="GO" id="GO:0051607">
    <property type="term" value="P:defense response to virus"/>
    <property type="evidence" value="ECO:0007669"/>
    <property type="project" value="UniProtKB-KW"/>
</dbReference>
<evidence type="ECO:0000259" key="9">
    <source>
        <dbReference type="Pfam" id="PF03787"/>
    </source>
</evidence>
<dbReference type="NCBIfam" id="TIGR02582">
    <property type="entry name" value="cas7_TM1809"/>
    <property type="match status" value="1"/>
</dbReference>
<keyword evidence="4" id="KW-0255">Endonuclease</keyword>
<dbReference type="KEGG" id="swo:Swol_1754"/>
<protein>
    <recommendedName>
        <fullName evidence="2">CRISPR system Cms endoribonuclease Csm3</fullName>
    </recommendedName>
    <alternativeName>
        <fullName evidence="8">CRISPR type III A-associated RAMP protein Csm3</fullName>
    </alternativeName>
</protein>
<keyword evidence="5" id="KW-0378">Hydrolase</keyword>
<evidence type="ECO:0000256" key="1">
    <source>
        <dbReference type="ARBA" id="ARBA00006342"/>
    </source>
</evidence>
<dbReference type="PANTHER" id="PTHR35579">
    <property type="entry name" value="CRISPR SYSTEM CMS ENDORIBONUCLEASE CSM3"/>
    <property type="match status" value="1"/>
</dbReference>
<accession>Q0AW52</accession>
<keyword evidence="7" id="KW-0051">Antiviral defense</keyword>
<dbReference type="InterPro" id="IPR013412">
    <property type="entry name" value="CRISPR-assoc_RAMP_Csm3"/>
</dbReference>
<organism evidence="10 11">
    <name type="scientific">Syntrophomonas wolfei subsp. wolfei (strain DSM 2245B / Goettingen)</name>
    <dbReference type="NCBI Taxonomy" id="335541"/>
    <lineage>
        <taxon>Bacteria</taxon>
        <taxon>Bacillati</taxon>
        <taxon>Bacillota</taxon>
        <taxon>Clostridia</taxon>
        <taxon>Eubacteriales</taxon>
        <taxon>Syntrophomonadaceae</taxon>
        <taxon>Syntrophomonas</taxon>
    </lineage>
</organism>
<dbReference type="InterPro" id="IPR005537">
    <property type="entry name" value="RAMP_III_fam"/>
</dbReference>
<feature type="domain" description="CRISPR type III-associated protein" evidence="9">
    <location>
        <begin position="12"/>
        <end position="195"/>
    </location>
</feature>
<keyword evidence="6" id="KW-0694">RNA-binding</keyword>
<evidence type="ECO:0000256" key="3">
    <source>
        <dbReference type="ARBA" id="ARBA00022722"/>
    </source>
</evidence>
<evidence type="ECO:0000256" key="7">
    <source>
        <dbReference type="ARBA" id="ARBA00023118"/>
    </source>
</evidence>
<proteinExistence type="inferred from homology"/>
<dbReference type="Proteomes" id="UP000001968">
    <property type="component" value="Chromosome"/>
</dbReference>
<dbReference type="HOGENOM" id="CLU_067743_0_0_9"/>
<sequence length="233" mass="25841">MEMYGKILIKCKMTVLTGMHIGGSSAFSAIGAVDSPVIRDSFTGEPMLPGSSLKGKMRTLLAKAIKNHYITQEPAKDPEEIKRLFGTAGDNRKQEWPKAARLQFYDAFLVNADTLKNRSGMTEVKFENTINRLTAIANPRQIERVVRGSEFAINLVYDMEDTDSLKSDFTNIARGLKLLSMDYLGGHGSRGYGKVGFTDFEVVVKEGECPEDVDLLLKILKEVEDYGAFSLQA</sequence>
<evidence type="ECO:0000313" key="11">
    <source>
        <dbReference type="Proteomes" id="UP000001968"/>
    </source>
</evidence>
<dbReference type="GO" id="GO:0003723">
    <property type="term" value="F:RNA binding"/>
    <property type="evidence" value="ECO:0007669"/>
    <property type="project" value="UniProtKB-KW"/>
</dbReference>
<comment type="similarity">
    <text evidence="1">Belongs to the CRISPR-associated Csm3 family.</text>
</comment>
<evidence type="ECO:0000313" key="10">
    <source>
        <dbReference type="EMBL" id="ABI69052.1"/>
    </source>
</evidence>
<dbReference type="InterPro" id="IPR052216">
    <property type="entry name" value="CRISPR_Csm3_endoribonuclease"/>
</dbReference>
<dbReference type="GO" id="GO:0004519">
    <property type="term" value="F:endonuclease activity"/>
    <property type="evidence" value="ECO:0007669"/>
    <property type="project" value="UniProtKB-KW"/>
</dbReference>
<dbReference type="GO" id="GO:0016787">
    <property type="term" value="F:hydrolase activity"/>
    <property type="evidence" value="ECO:0007669"/>
    <property type="project" value="UniProtKB-KW"/>
</dbReference>
<gene>
    <name evidence="10" type="ordered locus">Swol_1754</name>
</gene>
<evidence type="ECO:0000256" key="5">
    <source>
        <dbReference type="ARBA" id="ARBA00022801"/>
    </source>
</evidence>
<keyword evidence="3" id="KW-0540">Nuclease</keyword>
<evidence type="ECO:0000256" key="4">
    <source>
        <dbReference type="ARBA" id="ARBA00022759"/>
    </source>
</evidence>
<evidence type="ECO:0000256" key="2">
    <source>
        <dbReference type="ARBA" id="ARBA00022150"/>
    </source>
</evidence>
<name>Q0AW52_SYNWW</name>
<reference evidence="11" key="1">
    <citation type="journal article" date="2010" name="Environ. Microbiol.">
        <title>The genome of Syntrophomonas wolfei: new insights into syntrophic metabolism and biohydrogen production.</title>
        <authorList>
            <person name="Sieber J.R."/>
            <person name="Sims D.R."/>
            <person name="Han C."/>
            <person name="Kim E."/>
            <person name="Lykidis A."/>
            <person name="Lapidus A.L."/>
            <person name="McDonnald E."/>
            <person name="Rohlin L."/>
            <person name="Culley D.E."/>
            <person name="Gunsalus R."/>
            <person name="McInerney M.J."/>
        </authorList>
    </citation>
    <scope>NUCLEOTIDE SEQUENCE [LARGE SCALE GENOMIC DNA]</scope>
    <source>
        <strain evidence="11">DSM 2245B / Goettingen</strain>
    </source>
</reference>